<evidence type="ECO:0000256" key="1">
    <source>
        <dbReference type="SAM" id="MobiDB-lite"/>
    </source>
</evidence>
<feature type="non-terminal residue" evidence="2">
    <location>
        <position position="55"/>
    </location>
</feature>
<name>A0A392RWT7_9FABA</name>
<protein>
    <submittedName>
        <fullName evidence="2">Uncharacterized protein</fullName>
    </submittedName>
</protein>
<evidence type="ECO:0000313" key="2">
    <source>
        <dbReference type="EMBL" id="MCI40036.1"/>
    </source>
</evidence>
<dbReference type="EMBL" id="LXQA010274992">
    <property type="protein sequence ID" value="MCI40036.1"/>
    <property type="molecule type" value="Genomic_DNA"/>
</dbReference>
<comment type="caution">
    <text evidence="2">The sequence shown here is derived from an EMBL/GenBank/DDBJ whole genome shotgun (WGS) entry which is preliminary data.</text>
</comment>
<accession>A0A392RWT7</accession>
<dbReference type="AlphaFoldDB" id="A0A392RWT7"/>
<reference evidence="2 3" key="1">
    <citation type="journal article" date="2018" name="Front. Plant Sci.">
        <title>Red Clover (Trifolium pratense) and Zigzag Clover (T. medium) - A Picture of Genomic Similarities and Differences.</title>
        <authorList>
            <person name="Dluhosova J."/>
            <person name="Istvanek J."/>
            <person name="Nedelnik J."/>
            <person name="Repkova J."/>
        </authorList>
    </citation>
    <scope>NUCLEOTIDE SEQUENCE [LARGE SCALE GENOMIC DNA]</scope>
    <source>
        <strain evidence="3">cv. 10/8</strain>
        <tissue evidence="2">Leaf</tissue>
    </source>
</reference>
<proteinExistence type="predicted"/>
<sequence length="55" mass="6177">MLEIIFVGKTSQAHLLVMDPQTHPKSSTKRSFEESSEHPTNSALPTLTRLQVIML</sequence>
<organism evidence="2 3">
    <name type="scientific">Trifolium medium</name>
    <dbReference type="NCBI Taxonomy" id="97028"/>
    <lineage>
        <taxon>Eukaryota</taxon>
        <taxon>Viridiplantae</taxon>
        <taxon>Streptophyta</taxon>
        <taxon>Embryophyta</taxon>
        <taxon>Tracheophyta</taxon>
        <taxon>Spermatophyta</taxon>
        <taxon>Magnoliopsida</taxon>
        <taxon>eudicotyledons</taxon>
        <taxon>Gunneridae</taxon>
        <taxon>Pentapetalae</taxon>
        <taxon>rosids</taxon>
        <taxon>fabids</taxon>
        <taxon>Fabales</taxon>
        <taxon>Fabaceae</taxon>
        <taxon>Papilionoideae</taxon>
        <taxon>50 kb inversion clade</taxon>
        <taxon>NPAAA clade</taxon>
        <taxon>Hologalegina</taxon>
        <taxon>IRL clade</taxon>
        <taxon>Trifolieae</taxon>
        <taxon>Trifolium</taxon>
    </lineage>
</organism>
<evidence type="ECO:0000313" key="3">
    <source>
        <dbReference type="Proteomes" id="UP000265520"/>
    </source>
</evidence>
<keyword evidence="3" id="KW-1185">Reference proteome</keyword>
<feature type="region of interest" description="Disordered" evidence="1">
    <location>
        <begin position="20"/>
        <end position="43"/>
    </location>
</feature>
<dbReference type="Proteomes" id="UP000265520">
    <property type="component" value="Unassembled WGS sequence"/>
</dbReference>